<dbReference type="Proteomes" id="UP000000437">
    <property type="component" value="Chromosome 2"/>
</dbReference>
<reference evidence="2" key="1">
    <citation type="submission" date="2025-08" db="UniProtKB">
        <authorList>
            <consortium name="RefSeq"/>
        </authorList>
    </citation>
    <scope>IDENTIFICATION</scope>
    <source>
        <strain evidence="2">Tuebingen</strain>
        <tissue evidence="2">Fibroblasts and whole tissue</tissue>
    </source>
</reference>
<accession>A0AC58HR67</accession>
<organism evidence="1 2">
    <name type="scientific">Danio rerio</name>
    <name type="common">Zebrafish</name>
    <name type="synonym">Brachydanio rerio</name>
    <dbReference type="NCBI Taxonomy" id="7955"/>
    <lineage>
        <taxon>Eukaryota</taxon>
        <taxon>Metazoa</taxon>
        <taxon>Chordata</taxon>
        <taxon>Craniata</taxon>
        <taxon>Vertebrata</taxon>
        <taxon>Euteleostomi</taxon>
        <taxon>Actinopterygii</taxon>
        <taxon>Neopterygii</taxon>
        <taxon>Teleostei</taxon>
        <taxon>Ostariophysi</taxon>
        <taxon>Cypriniformes</taxon>
        <taxon>Danionidae</taxon>
        <taxon>Danioninae</taxon>
        <taxon>Danio</taxon>
    </lineage>
</organism>
<evidence type="ECO:0000313" key="2">
    <source>
        <dbReference type="RefSeq" id="XP_073784478.1"/>
    </source>
</evidence>
<dbReference type="RefSeq" id="XP_073784478.1">
    <property type="nucleotide sequence ID" value="XM_073928377.1"/>
</dbReference>
<gene>
    <name evidence="2" type="primary">phc3</name>
</gene>
<keyword evidence="1" id="KW-1185">Reference proteome</keyword>
<proteinExistence type="predicted"/>
<sequence length="811" mass="88200">MGDADKPSREELEGDGGVTTASTTATSTTPTGTSIPSGNISSDRQAVQVIQQTLHRPQSMTAQYLQQMYAAQQQHILLQTAALQQQQQHQQNLTATQILTTTDMIPIPTSPVTQPMARIQVTSSSSTGGDISQQAMLLGNSSPTGSQAQMYLRTQMLILTPAATVAAVQPDLTVVSSISSQSASSQVQSLALRTHLPGALTTSQNIQIKPPLQGQTLVSPPPKMSICPLKSTQLPQNLVETSRSVSVLNNVTQTPSAQPAIPPSTFTPVQSHQLIRHQLHCPSGPRVAPQHLIIQQSSSTHRQLHPITLRVTAQDGSPTPFTLQTRTTPTTATVQSQQTELLSVPSSTNQTANQTKYTSPPAVLPDPPPLHLGPALEPVSQYTPLSCPPPLKLVQPQRLALRSVQAVEVQSDHTLLSEEELPLTEAVLQLPFQSLPPPQTVAVDLKVQPATQTEASVTPLLESVNLTLVTDAEHASPPQNSRTSSSPTLSRSDEPQRSSDVVTDQPENLTADQEQPCVPSSRSVIRSPEEPTHATSSPSPLLSSAVRHASLEMNLQATLPENREDGESALIDADHPDSSSDSDIDDPLAEDEQTVEKLPEVLECEFCGKRGLAQAFLRSKRFCSMTCARRFNLRCKKRLNRLREEKVTYWPHRSMGKRGRPSRCLNGSAREHLPRPLQGSHQASDNQMVSNSVWMEREEEEDPPGPMTTRLRLQAEREKEQNREQEQSRVESSSSSELLLDSSPSQWSVEQVCSFISTLPGCHDVAAEFGCQEIDGQALLLLTEDHLMSAMNLKLGPALKICAHINTLKQT</sequence>
<name>A0AC58HR67_DANRE</name>
<protein>
    <submittedName>
        <fullName evidence="2">Polyhomeotic-like protein 3 isoform X24</fullName>
    </submittedName>
</protein>
<evidence type="ECO:0000313" key="1">
    <source>
        <dbReference type="Proteomes" id="UP000000437"/>
    </source>
</evidence>